<protein>
    <submittedName>
        <fullName evidence="1">Uncharacterized protein</fullName>
    </submittedName>
</protein>
<organism evidence="1">
    <name type="scientific">Anguilla anguilla</name>
    <name type="common">European freshwater eel</name>
    <name type="synonym">Muraena anguilla</name>
    <dbReference type="NCBI Taxonomy" id="7936"/>
    <lineage>
        <taxon>Eukaryota</taxon>
        <taxon>Metazoa</taxon>
        <taxon>Chordata</taxon>
        <taxon>Craniata</taxon>
        <taxon>Vertebrata</taxon>
        <taxon>Euteleostomi</taxon>
        <taxon>Actinopterygii</taxon>
        <taxon>Neopterygii</taxon>
        <taxon>Teleostei</taxon>
        <taxon>Anguilliformes</taxon>
        <taxon>Anguillidae</taxon>
        <taxon>Anguilla</taxon>
    </lineage>
</organism>
<proteinExistence type="predicted"/>
<evidence type="ECO:0000313" key="1">
    <source>
        <dbReference type="EMBL" id="JAH08547.1"/>
    </source>
</evidence>
<sequence length="15" mass="1848">MYFGSLTALFWKWVV</sequence>
<reference evidence="1" key="1">
    <citation type="submission" date="2014-11" db="EMBL/GenBank/DDBJ databases">
        <authorList>
            <person name="Amaro Gonzalez C."/>
        </authorList>
    </citation>
    <scope>NUCLEOTIDE SEQUENCE</scope>
</reference>
<name>A0A0E9PW88_ANGAN</name>
<accession>A0A0E9PW88</accession>
<dbReference type="EMBL" id="GBXM01100030">
    <property type="protein sequence ID" value="JAH08547.1"/>
    <property type="molecule type" value="Transcribed_RNA"/>
</dbReference>
<reference evidence="1" key="2">
    <citation type="journal article" date="2015" name="Fish Shellfish Immunol.">
        <title>Early steps in the European eel (Anguilla anguilla)-Vibrio vulnificus interaction in the gills: Role of the RtxA13 toxin.</title>
        <authorList>
            <person name="Callol A."/>
            <person name="Pajuelo D."/>
            <person name="Ebbesson L."/>
            <person name="Teles M."/>
            <person name="MacKenzie S."/>
            <person name="Amaro C."/>
        </authorList>
    </citation>
    <scope>NUCLEOTIDE SEQUENCE</scope>
</reference>